<dbReference type="SUPFAM" id="SSF88713">
    <property type="entry name" value="Glycoside hydrolase/deacetylase"/>
    <property type="match status" value="1"/>
</dbReference>
<keyword evidence="2" id="KW-0479">Metal-binding</keyword>
<sequence>MHDDSALLVRRIARAYRDRVVPAVRAERLPLAVAAWEAPGEPVPFEEARDRSYRPLARGEWWGRAWGTTWMRVRGEVPEEWRRRVAAGTHAVELAVDLGFRGGQPGFQAEALVRMADGRVVKGIEPLNDWVPIDGAASEGAAFDVFLEAASNPDIAQEWTFRETPLGHPQTAGEEPLYSFGGIDLALRDLEVAALERDWAVLEGLLAVLPERSLRRARLLRTLEVAVDVLDPDDIAGSVAAVRDVLAPALAASAAGSAHRVAAVGHAHIDSAWLWPTRETIRKCARTFSNVLDLMDRHPELVFAASSAQQYAWMQEHHPDVFARIRERVVEGRWVPVGGMWVESDTNLPGGEALVRQFVAGKGYFLRELGVETTEVWLPDSFGYSGALPQIVRASGSDSFLTQKISWNETNAMPHHTFLWEGIDGSRVFTHFPPVDTYSSDLGAIELDRAERQNAERGISDLSLVPFGFGDGGGGPTREMLETARRKCDLEGSPRVEIMRPDAFFAAAKAALPDPATWSGELYLEFHRGTYTSQARTKAGNRRSEHLLREAELWAATAAIRHGAPYPAAALQGAWRTVLLQQFHDILPGSSIAWVHRQAEERYAQVAAALESIIDEALAVLGGDGDDEVVWNAASVPLDGAPALGAAVARADGRGSLRRDGRGFVFESDAVRVVVDDAGEITSFVDLRTAREAIPPEGRANVLALFRDTPNQWDAWDIDRHYARTPLPAARVVAVRAEGDVLVVAREIGASTVHQRLRLAPHGRALDIETIVDWRERQKLLKLGFDLDLLAETAASEIQFGHIRRPVAANTSWDAARFETVAHRWVHVDEPGFGATVANDRVYGHDVTRRPRPGGGAFTRVRESLLRAPVYPDPEADRGVHVFRHALSTGDVLDAVAEGHRLNVPPRVRRGRAVAPLVRVDGAPSVLVEAVKLAEDGSGDVVVRVYEARGGRATARLVLGFDIASAVRTDLLERALPDQPADPLALALRPFELVTLRLVPAR</sequence>
<dbReference type="GO" id="GO:0009313">
    <property type="term" value="P:oligosaccharide catabolic process"/>
    <property type="evidence" value="ECO:0007669"/>
    <property type="project" value="TreeGrafter"/>
</dbReference>
<comment type="similarity">
    <text evidence="1">Belongs to the glycosyl hydrolase 38 family.</text>
</comment>
<evidence type="ECO:0000313" key="6">
    <source>
        <dbReference type="EMBL" id="QGU28111.1"/>
    </source>
</evidence>
<dbReference type="AlphaFoldDB" id="A0A6I6E928"/>
<dbReference type="FunFam" id="1.20.1270.50:FF:000004">
    <property type="entry name" value="alpha-mannosidase 2C1 isoform X1"/>
    <property type="match status" value="1"/>
</dbReference>
<dbReference type="InterPro" id="IPR037094">
    <property type="entry name" value="Glyco_hydro_38_cen_sf"/>
</dbReference>
<dbReference type="InterPro" id="IPR000602">
    <property type="entry name" value="Glyco_hydro_38_N"/>
</dbReference>
<keyword evidence="7" id="KW-1185">Reference proteome</keyword>
<evidence type="ECO:0000256" key="3">
    <source>
        <dbReference type="ARBA" id="ARBA00022801"/>
    </source>
</evidence>
<dbReference type="Gene3D" id="1.20.1270.50">
    <property type="entry name" value="Glycoside hydrolase family 38, central domain"/>
    <property type="match status" value="1"/>
</dbReference>
<evidence type="ECO:0000256" key="2">
    <source>
        <dbReference type="ARBA" id="ARBA00022723"/>
    </source>
</evidence>
<dbReference type="GO" id="GO:0046872">
    <property type="term" value="F:metal ion binding"/>
    <property type="evidence" value="ECO:0007669"/>
    <property type="project" value="UniProtKB-KW"/>
</dbReference>
<evidence type="ECO:0000313" key="7">
    <source>
        <dbReference type="Proteomes" id="UP000422989"/>
    </source>
</evidence>
<dbReference type="Proteomes" id="UP000422989">
    <property type="component" value="Chromosome"/>
</dbReference>
<dbReference type="InterPro" id="IPR011682">
    <property type="entry name" value="Glyco_hydro_38_C"/>
</dbReference>
<evidence type="ECO:0000259" key="5">
    <source>
        <dbReference type="SMART" id="SM00872"/>
    </source>
</evidence>
<dbReference type="PANTHER" id="PTHR46017">
    <property type="entry name" value="ALPHA-MANNOSIDASE 2C1"/>
    <property type="match status" value="1"/>
</dbReference>
<dbReference type="PANTHER" id="PTHR46017:SF1">
    <property type="entry name" value="ALPHA-MANNOSIDASE 2C1"/>
    <property type="match status" value="1"/>
</dbReference>
<keyword evidence="3" id="KW-0378">Hydrolase</keyword>
<dbReference type="InterPro" id="IPR011013">
    <property type="entry name" value="Gal_mutarotase_sf_dom"/>
</dbReference>
<dbReference type="FunFam" id="3.20.110.10:FF:000002">
    <property type="entry name" value="alpha-mannosidase 2C1 isoform X1"/>
    <property type="match status" value="1"/>
</dbReference>
<dbReference type="InterPro" id="IPR041147">
    <property type="entry name" value="GH38_C"/>
</dbReference>
<dbReference type="GO" id="GO:0004559">
    <property type="term" value="F:alpha-mannosidase activity"/>
    <property type="evidence" value="ECO:0007669"/>
    <property type="project" value="InterPro"/>
</dbReference>
<dbReference type="Pfam" id="PF07748">
    <property type="entry name" value="Glyco_hydro_38C"/>
    <property type="match status" value="1"/>
</dbReference>
<dbReference type="Pfam" id="PF01074">
    <property type="entry name" value="Glyco_hydro_38N"/>
    <property type="match status" value="1"/>
</dbReference>
<dbReference type="CDD" id="cd10789">
    <property type="entry name" value="GH38N_AMII_ER_cytosolic"/>
    <property type="match status" value="1"/>
</dbReference>
<protein>
    <submittedName>
        <fullName evidence="6">Alpha-mannosidase</fullName>
    </submittedName>
</protein>
<proteinExistence type="inferred from homology"/>
<dbReference type="InterPro" id="IPR027291">
    <property type="entry name" value="Glyco_hydro_38_N_sf"/>
</dbReference>
<dbReference type="InterPro" id="IPR054723">
    <property type="entry name" value="Ams1-like_N"/>
</dbReference>
<accession>A0A6I6E928</accession>
<dbReference type="KEGG" id="moj:D7D94_10805"/>
<dbReference type="Pfam" id="PF09261">
    <property type="entry name" value="Alpha-mann_mid"/>
    <property type="match status" value="1"/>
</dbReference>
<evidence type="ECO:0000256" key="4">
    <source>
        <dbReference type="ARBA" id="ARBA00023295"/>
    </source>
</evidence>
<dbReference type="InterPro" id="IPR028995">
    <property type="entry name" value="Glyco_hydro_57/38_cen_sf"/>
</dbReference>
<dbReference type="SMART" id="SM00872">
    <property type="entry name" value="Alpha-mann_mid"/>
    <property type="match status" value="1"/>
</dbReference>
<dbReference type="EMBL" id="CP032550">
    <property type="protein sequence ID" value="QGU28111.1"/>
    <property type="molecule type" value="Genomic_DNA"/>
</dbReference>
<dbReference type="InterPro" id="IPR015341">
    <property type="entry name" value="Glyco_hydro_38_cen"/>
</dbReference>
<dbReference type="Gene3D" id="2.70.98.30">
    <property type="entry name" value="Golgi alpha-mannosidase II, domain 4"/>
    <property type="match status" value="1"/>
</dbReference>
<dbReference type="OrthoDB" id="9772207at2"/>
<dbReference type="SUPFAM" id="SSF88688">
    <property type="entry name" value="Families 57/38 glycoside transferase middle domain"/>
    <property type="match status" value="1"/>
</dbReference>
<name>A0A6I6E928_9MICO</name>
<feature type="domain" description="Glycoside hydrolase family 38 central" evidence="5">
    <location>
        <begin position="525"/>
        <end position="603"/>
    </location>
</feature>
<dbReference type="GO" id="GO:0030246">
    <property type="term" value="F:carbohydrate binding"/>
    <property type="evidence" value="ECO:0007669"/>
    <property type="project" value="InterPro"/>
</dbReference>
<keyword evidence="4" id="KW-0326">Glycosidase</keyword>
<dbReference type="Pfam" id="PF22907">
    <property type="entry name" value="Ams1-like_1st"/>
    <property type="match status" value="1"/>
</dbReference>
<evidence type="ECO:0000256" key="1">
    <source>
        <dbReference type="ARBA" id="ARBA00009792"/>
    </source>
</evidence>
<dbReference type="SUPFAM" id="SSF74650">
    <property type="entry name" value="Galactose mutarotase-like"/>
    <property type="match status" value="1"/>
</dbReference>
<dbReference type="InterPro" id="IPR011330">
    <property type="entry name" value="Glyco_hydro/deAcase_b/a-brl"/>
</dbReference>
<organism evidence="6 7">
    <name type="scientific">Microbacterium oryzae</name>
    <dbReference type="NCBI Taxonomy" id="743009"/>
    <lineage>
        <taxon>Bacteria</taxon>
        <taxon>Bacillati</taxon>
        <taxon>Actinomycetota</taxon>
        <taxon>Actinomycetes</taxon>
        <taxon>Micrococcales</taxon>
        <taxon>Microbacteriaceae</taxon>
        <taxon>Microbacterium</taxon>
    </lineage>
</organism>
<dbReference type="GO" id="GO:0006013">
    <property type="term" value="P:mannose metabolic process"/>
    <property type="evidence" value="ECO:0007669"/>
    <property type="project" value="InterPro"/>
</dbReference>
<reference evidence="6 7" key="1">
    <citation type="submission" date="2018-09" db="EMBL/GenBank/DDBJ databases">
        <title>Whole genome sequencing of Microbacterium oryzae strain MB-10T.</title>
        <authorList>
            <person name="Das S.K."/>
        </authorList>
    </citation>
    <scope>NUCLEOTIDE SEQUENCE [LARGE SCALE GENOMIC DNA]</scope>
    <source>
        <strain evidence="6 7">MB-10</strain>
    </source>
</reference>
<dbReference type="Gene3D" id="3.20.110.10">
    <property type="entry name" value="Glycoside hydrolase 38, N terminal domain"/>
    <property type="match status" value="1"/>
</dbReference>
<gene>
    <name evidence="6" type="ORF">D7D94_10805</name>
</gene>
<dbReference type="RefSeq" id="WP_156242616.1">
    <property type="nucleotide sequence ID" value="NZ_BAAAZL010000004.1"/>
</dbReference>
<dbReference type="Pfam" id="PF17677">
    <property type="entry name" value="Glyco_hydro38C2"/>
    <property type="match status" value="1"/>
</dbReference>